<evidence type="ECO:0000313" key="8">
    <source>
        <dbReference type="Proteomes" id="UP000092124"/>
    </source>
</evidence>
<name>A0A1A6FYM0_NEOLE</name>
<keyword evidence="3" id="KW-0812">Transmembrane</keyword>
<comment type="similarity">
    <text evidence="2">Belongs to the polycystin family.</text>
</comment>
<keyword evidence="4" id="KW-1133">Transmembrane helix</keyword>
<evidence type="ECO:0000313" key="7">
    <source>
        <dbReference type="EMBL" id="OBS58694.1"/>
    </source>
</evidence>
<dbReference type="InterPro" id="IPR046791">
    <property type="entry name" value="Polycystin_dom"/>
</dbReference>
<feature type="non-terminal residue" evidence="7">
    <location>
        <position position="66"/>
    </location>
</feature>
<dbReference type="GO" id="GO:0005262">
    <property type="term" value="F:calcium channel activity"/>
    <property type="evidence" value="ECO:0007669"/>
    <property type="project" value="TreeGrafter"/>
</dbReference>
<dbReference type="GO" id="GO:0050982">
    <property type="term" value="P:detection of mechanical stimulus"/>
    <property type="evidence" value="ECO:0007669"/>
    <property type="project" value="TreeGrafter"/>
</dbReference>
<protein>
    <recommendedName>
        <fullName evidence="6">Polycystin domain-containing protein</fullName>
    </recommendedName>
</protein>
<reference evidence="7 8" key="1">
    <citation type="submission" date="2016-06" db="EMBL/GenBank/DDBJ databases">
        <title>The Draft Genome Sequence and Annotation of the Desert Woodrat Neotoma lepida.</title>
        <authorList>
            <person name="Campbell M."/>
            <person name="Oakeson K.F."/>
            <person name="Yandell M."/>
            <person name="Halpert J.R."/>
            <person name="Dearing D."/>
        </authorList>
    </citation>
    <scope>NUCLEOTIDE SEQUENCE [LARGE SCALE GENOMIC DNA]</scope>
    <source>
        <strain evidence="7">417</strain>
        <tissue evidence="7">Liver</tissue>
    </source>
</reference>
<evidence type="ECO:0000256" key="2">
    <source>
        <dbReference type="ARBA" id="ARBA00007200"/>
    </source>
</evidence>
<comment type="caution">
    <text evidence="7">The sequence shown here is derived from an EMBL/GenBank/DDBJ whole genome shotgun (WGS) entry which is preliminary data.</text>
</comment>
<dbReference type="GO" id="GO:0016020">
    <property type="term" value="C:membrane"/>
    <property type="evidence" value="ECO:0007669"/>
    <property type="project" value="UniProtKB-SubCell"/>
</dbReference>
<dbReference type="PANTHER" id="PTHR10877">
    <property type="entry name" value="POLYCYSTIN FAMILY MEMBER"/>
    <property type="match status" value="1"/>
</dbReference>
<dbReference type="STRING" id="56216.A0A1A6FYM0"/>
<sequence>MWRFTDREPPQKEDTQALFLHRILQYLFDNSWLDTLTRAVFVEFTVYNANVNLFCIVTLTLENSGL</sequence>
<evidence type="ECO:0000256" key="1">
    <source>
        <dbReference type="ARBA" id="ARBA00004141"/>
    </source>
</evidence>
<gene>
    <name evidence="7" type="ORF">A6R68_10181</name>
</gene>
<dbReference type="AlphaFoldDB" id="A0A1A6FYM0"/>
<proteinExistence type="inferred from homology"/>
<accession>A0A1A6FYM0</accession>
<evidence type="ECO:0000256" key="3">
    <source>
        <dbReference type="ARBA" id="ARBA00022692"/>
    </source>
</evidence>
<evidence type="ECO:0000259" key="6">
    <source>
        <dbReference type="Pfam" id="PF20519"/>
    </source>
</evidence>
<dbReference type="OrthoDB" id="10264154at2759"/>
<keyword evidence="5" id="KW-0472">Membrane</keyword>
<dbReference type="Pfam" id="PF20519">
    <property type="entry name" value="Polycystin_dom"/>
    <property type="match status" value="1"/>
</dbReference>
<dbReference type="EMBL" id="LZPO01112677">
    <property type="protein sequence ID" value="OBS58694.1"/>
    <property type="molecule type" value="Genomic_DNA"/>
</dbReference>
<organism evidence="7 8">
    <name type="scientific">Neotoma lepida</name>
    <name type="common">Desert woodrat</name>
    <dbReference type="NCBI Taxonomy" id="56216"/>
    <lineage>
        <taxon>Eukaryota</taxon>
        <taxon>Metazoa</taxon>
        <taxon>Chordata</taxon>
        <taxon>Craniata</taxon>
        <taxon>Vertebrata</taxon>
        <taxon>Euteleostomi</taxon>
        <taxon>Mammalia</taxon>
        <taxon>Eutheria</taxon>
        <taxon>Euarchontoglires</taxon>
        <taxon>Glires</taxon>
        <taxon>Rodentia</taxon>
        <taxon>Myomorpha</taxon>
        <taxon>Muroidea</taxon>
        <taxon>Cricetidae</taxon>
        <taxon>Neotominae</taxon>
        <taxon>Neotoma</taxon>
    </lineage>
</organism>
<dbReference type="Proteomes" id="UP000092124">
    <property type="component" value="Unassembled WGS sequence"/>
</dbReference>
<dbReference type="InterPro" id="IPR051223">
    <property type="entry name" value="Polycystin"/>
</dbReference>
<evidence type="ECO:0000256" key="5">
    <source>
        <dbReference type="ARBA" id="ARBA00023136"/>
    </source>
</evidence>
<feature type="domain" description="Polycystin" evidence="6">
    <location>
        <begin position="22"/>
        <end position="64"/>
    </location>
</feature>
<keyword evidence="8" id="KW-1185">Reference proteome</keyword>
<dbReference type="PANTHER" id="PTHR10877:SF134">
    <property type="entry name" value="POLYCYSTIN-1-LIKE PROTEIN 2"/>
    <property type="match status" value="1"/>
</dbReference>
<evidence type="ECO:0000256" key="4">
    <source>
        <dbReference type="ARBA" id="ARBA00022989"/>
    </source>
</evidence>
<comment type="subcellular location">
    <subcellularLocation>
        <location evidence="1">Membrane</location>
        <topology evidence="1">Multi-pass membrane protein</topology>
    </subcellularLocation>
</comment>